<evidence type="ECO:0000313" key="2">
    <source>
        <dbReference type="EMBL" id="NEC54997.1"/>
    </source>
</evidence>
<evidence type="ECO:0000313" key="3">
    <source>
        <dbReference type="Proteomes" id="UP000470404"/>
    </source>
</evidence>
<reference evidence="2 3" key="1">
    <citation type="submission" date="2020-01" db="EMBL/GenBank/DDBJ databases">
        <title>Insect and environment-associated Actinomycetes.</title>
        <authorList>
            <person name="Currrie C."/>
            <person name="Chevrette M."/>
            <person name="Carlson C."/>
            <person name="Stubbendieck R."/>
            <person name="Wendt-Pienkowski E."/>
        </authorList>
    </citation>
    <scope>NUCLEOTIDE SEQUENCE [LARGE SCALE GENOMIC DNA]</scope>
    <source>
        <strain evidence="2 3">SID8386</strain>
    </source>
</reference>
<feature type="compositionally biased region" description="Basic and acidic residues" evidence="1">
    <location>
        <begin position="199"/>
        <end position="214"/>
    </location>
</feature>
<evidence type="ECO:0000256" key="1">
    <source>
        <dbReference type="SAM" id="MobiDB-lite"/>
    </source>
</evidence>
<dbReference type="InterPro" id="IPR010982">
    <property type="entry name" value="Lambda_DNA-bd_dom_sf"/>
</dbReference>
<dbReference type="RefSeq" id="WP_067576367.1">
    <property type="nucleotide sequence ID" value="NZ_JAAGNC010000035.1"/>
</dbReference>
<feature type="region of interest" description="Disordered" evidence="1">
    <location>
        <begin position="183"/>
        <end position="214"/>
    </location>
</feature>
<dbReference type="SUPFAM" id="SSF47413">
    <property type="entry name" value="lambda repressor-like DNA-binding domains"/>
    <property type="match status" value="1"/>
</dbReference>
<gene>
    <name evidence="2" type="ORF">G3I59_05150</name>
</gene>
<keyword evidence="3" id="KW-1185">Reference proteome</keyword>
<organism evidence="2 3">
    <name type="scientific">Amycolatopsis rubida</name>
    <dbReference type="NCBI Taxonomy" id="112413"/>
    <lineage>
        <taxon>Bacteria</taxon>
        <taxon>Bacillati</taxon>
        <taxon>Actinomycetota</taxon>
        <taxon>Actinomycetes</taxon>
        <taxon>Pseudonocardiales</taxon>
        <taxon>Pseudonocardiaceae</taxon>
        <taxon>Amycolatopsis</taxon>
    </lineage>
</organism>
<protein>
    <submittedName>
        <fullName evidence="2">Helix-turn-helix domain-containing protein</fullName>
    </submittedName>
</protein>
<comment type="caution">
    <text evidence="2">The sequence shown here is derived from an EMBL/GenBank/DDBJ whole genome shotgun (WGS) entry which is preliminary data.</text>
</comment>
<accession>A0ABX0BHX9</accession>
<proteinExistence type="predicted"/>
<dbReference type="Proteomes" id="UP000470404">
    <property type="component" value="Unassembled WGS sequence"/>
</dbReference>
<dbReference type="InterPro" id="IPR001387">
    <property type="entry name" value="Cro/C1-type_HTH"/>
</dbReference>
<dbReference type="CDD" id="cd00093">
    <property type="entry name" value="HTH_XRE"/>
    <property type="match status" value="1"/>
</dbReference>
<sequence>MLEDITLVPETLSSAQHDMNERNPGANAPPSRMLAFHRYNVEMFRLAGEQLVNDRSGDDWPGWCFDLQLKAVAEYARRIEDDSSSGRHCPCRIPAVASLLRVPPMLRFGEWMGATAVHMPTGLDGLAERTGLAPDYVKRVCSGRSSVRSLATVAAVADALGQDREVAAVLALRDLTTGFHGLDPHDATPTTAEGCDAMTPDKDKPDASAEDRAGDLRARLEEAAETLRQATDAGTFPPRSAAALAECLDALTERLPRAEGSHDAGGSE</sequence>
<name>A0ABX0BHX9_9PSEU</name>
<dbReference type="EMBL" id="JAAGNC010000035">
    <property type="protein sequence ID" value="NEC54997.1"/>
    <property type="molecule type" value="Genomic_DNA"/>
</dbReference>